<sequence length="188" mass="21712">MLRLETKRMILRDYTAEDSQAILKLKSDPQTMFYLPGMRLSSLEQAQADLQKCLRDQKAVERQTVFFHIESKATAEVLGSIGYTIKQNTPLGKLADVGYFLLPLFWNQGYASEALNRVIQFAFLEDNVIRLSAGCIKENIGSEKVMQKCGMIKEAEHVHCVWHEGRLKNRVEYRLLKTEWLAQRQTDK</sequence>
<dbReference type="AlphaFoldDB" id="A0A412G4P8"/>
<dbReference type="PROSITE" id="PS51186">
    <property type="entry name" value="GNAT"/>
    <property type="match status" value="1"/>
</dbReference>
<dbReference type="PANTHER" id="PTHR43792">
    <property type="entry name" value="GNAT FAMILY, PUTATIVE (AFU_ORTHOLOGUE AFUA_3G00765)-RELATED-RELATED"/>
    <property type="match status" value="1"/>
</dbReference>
<organism evidence="2 3">
    <name type="scientific">Holdemania filiformis</name>
    <dbReference type="NCBI Taxonomy" id="61171"/>
    <lineage>
        <taxon>Bacteria</taxon>
        <taxon>Bacillati</taxon>
        <taxon>Bacillota</taxon>
        <taxon>Erysipelotrichia</taxon>
        <taxon>Erysipelotrichales</taxon>
        <taxon>Erysipelotrichaceae</taxon>
        <taxon>Holdemania</taxon>
    </lineage>
</organism>
<evidence type="ECO:0000313" key="2">
    <source>
        <dbReference type="EMBL" id="RGR75585.1"/>
    </source>
</evidence>
<dbReference type="RefSeq" id="WP_117894313.1">
    <property type="nucleotide sequence ID" value="NZ_CABJCV010000004.1"/>
</dbReference>
<dbReference type="InterPro" id="IPR051531">
    <property type="entry name" value="N-acetyltransferase"/>
</dbReference>
<dbReference type="Pfam" id="PF13302">
    <property type="entry name" value="Acetyltransf_3"/>
    <property type="match status" value="1"/>
</dbReference>
<dbReference type="PANTHER" id="PTHR43792:SF1">
    <property type="entry name" value="N-ACETYLTRANSFERASE DOMAIN-CONTAINING PROTEIN"/>
    <property type="match status" value="1"/>
</dbReference>
<gene>
    <name evidence="2" type="ORF">DWY25_04950</name>
</gene>
<reference evidence="2 3" key="1">
    <citation type="submission" date="2018-08" db="EMBL/GenBank/DDBJ databases">
        <title>A genome reference for cultivated species of the human gut microbiota.</title>
        <authorList>
            <person name="Zou Y."/>
            <person name="Xue W."/>
            <person name="Luo G."/>
        </authorList>
    </citation>
    <scope>NUCLEOTIDE SEQUENCE [LARGE SCALE GENOMIC DNA]</scope>
    <source>
        <strain evidence="2 3">AF24-29</strain>
    </source>
</reference>
<dbReference type="GO" id="GO:0016747">
    <property type="term" value="F:acyltransferase activity, transferring groups other than amino-acyl groups"/>
    <property type="evidence" value="ECO:0007669"/>
    <property type="project" value="InterPro"/>
</dbReference>
<dbReference type="EMBL" id="QRUP01000004">
    <property type="protein sequence ID" value="RGR75585.1"/>
    <property type="molecule type" value="Genomic_DNA"/>
</dbReference>
<evidence type="ECO:0000259" key="1">
    <source>
        <dbReference type="PROSITE" id="PS51186"/>
    </source>
</evidence>
<dbReference type="InterPro" id="IPR000182">
    <property type="entry name" value="GNAT_dom"/>
</dbReference>
<dbReference type="SUPFAM" id="SSF55729">
    <property type="entry name" value="Acyl-CoA N-acyltransferases (Nat)"/>
    <property type="match status" value="1"/>
</dbReference>
<comment type="caution">
    <text evidence="2">The sequence shown here is derived from an EMBL/GenBank/DDBJ whole genome shotgun (WGS) entry which is preliminary data.</text>
</comment>
<feature type="domain" description="N-acetyltransferase" evidence="1">
    <location>
        <begin position="9"/>
        <end position="172"/>
    </location>
</feature>
<accession>A0A412G4P8</accession>
<dbReference type="Proteomes" id="UP000284178">
    <property type="component" value="Unassembled WGS sequence"/>
</dbReference>
<protein>
    <submittedName>
        <fullName evidence="2">N-acetyltransferase</fullName>
    </submittedName>
</protein>
<dbReference type="InterPro" id="IPR016181">
    <property type="entry name" value="Acyl_CoA_acyltransferase"/>
</dbReference>
<evidence type="ECO:0000313" key="3">
    <source>
        <dbReference type="Proteomes" id="UP000284178"/>
    </source>
</evidence>
<dbReference type="Gene3D" id="3.40.630.30">
    <property type="match status" value="1"/>
</dbReference>
<keyword evidence="2" id="KW-0808">Transferase</keyword>
<keyword evidence="3" id="KW-1185">Reference proteome</keyword>
<name>A0A412G4P8_9FIRM</name>
<dbReference type="GeneID" id="83014752"/>
<proteinExistence type="predicted"/>